<protein>
    <recommendedName>
        <fullName evidence="4">Lipase modulator</fullName>
    </recommendedName>
</protein>
<sequence length="342" mass="39246">MKAKPVLILALLVLLAVVATYWRAGGSLAIAPGPETPAAPETPAHPTATFAGAPSADTPQPGELEALRERMQARYGAHLDHPKVQIQLLEELMRYLAELDPDHWRENLDALIQDWFPELADELRQRARALLAYQDFMDQERYTLRGMGPEERRDFIWAKRRELFGEDADRIWQSELRNQALSQSLQVLDQQPLSPLAKAEAYSQAIASTYGEQADQVLDNRRQELTDRFLTLPSIQQSLQGQAPQQRYETLRGIRQALGMDEPALERWDQLDRLRDQRWSEGQSYETQRQAIVERYPEGPERERALDALSRDTFGEDMAAIIRSEEAAGYYRYQQPRVYGQN</sequence>
<proteinExistence type="predicted"/>
<feature type="compositionally biased region" description="Low complexity" evidence="1">
    <location>
        <begin position="33"/>
        <end position="49"/>
    </location>
</feature>
<dbReference type="OrthoDB" id="318927at2"/>
<dbReference type="AlphaFoldDB" id="A0A1V2DX98"/>
<accession>A0A1V2DX98</accession>
<evidence type="ECO:0000256" key="1">
    <source>
        <dbReference type="SAM" id="MobiDB-lite"/>
    </source>
</evidence>
<dbReference type="Proteomes" id="UP000189339">
    <property type="component" value="Unassembled WGS sequence"/>
</dbReference>
<dbReference type="STRING" id="135739.BTO32_02145"/>
<gene>
    <name evidence="2" type="ORF">BTO32_02145</name>
</gene>
<evidence type="ECO:0000313" key="2">
    <source>
        <dbReference type="EMBL" id="ONF45288.1"/>
    </source>
</evidence>
<evidence type="ECO:0008006" key="4">
    <source>
        <dbReference type="Google" id="ProtNLM"/>
    </source>
</evidence>
<reference evidence="2 3" key="1">
    <citation type="submission" date="2016-12" db="EMBL/GenBank/DDBJ databases">
        <title>Marinobacter lutaoensis whole genome sequencing.</title>
        <authorList>
            <person name="Verma A."/>
            <person name="Krishnamurthi S."/>
        </authorList>
    </citation>
    <scope>NUCLEOTIDE SEQUENCE [LARGE SCALE GENOMIC DNA]</scope>
    <source>
        <strain evidence="2 3">T5054</strain>
    </source>
</reference>
<organism evidence="2 3">
    <name type="scientific">Marinobacter lutaoensis</name>
    <dbReference type="NCBI Taxonomy" id="135739"/>
    <lineage>
        <taxon>Bacteria</taxon>
        <taxon>Pseudomonadati</taxon>
        <taxon>Pseudomonadota</taxon>
        <taxon>Gammaproteobacteria</taxon>
        <taxon>Pseudomonadales</taxon>
        <taxon>Marinobacteraceae</taxon>
        <taxon>Marinobacter</taxon>
    </lineage>
</organism>
<keyword evidence="3" id="KW-1185">Reference proteome</keyword>
<comment type="caution">
    <text evidence="2">The sequence shown here is derived from an EMBL/GenBank/DDBJ whole genome shotgun (WGS) entry which is preliminary data.</text>
</comment>
<name>A0A1V2DX98_9GAMM</name>
<evidence type="ECO:0000313" key="3">
    <source>
        <dbReference type="Proteomes" id="UP000189339"/>
    </source>
</evidence>
<dbReference type="EMBL" id="MSCW01000001">
    <property type="protein sequence ID" value="ONF45288.1"/>
    <property type="molecule type" value="Genomic_DNA"/>
</dbReference>
<dbReference type="RefSeq" id="WP_076722782.1">
    <property type="nucleotide sequence ID" value="NZ_MSCW01000001.1"/>
</dbReference>
<feature type="region of interest" description="Disordered" evidence="1">
    <location>
        <begin position="33"/>
        <end position="61"/>
    </location>
</feature>